<dbReference type="SUPFAM" id="SSF103473">
    <property type="entry name" value="MFS general substrate transporter"/>
    <property type="match status" value="1"/>
</dbReference>
<evidence type="ECO:0000256" key="1">
    <source>
        <dbReference type="SAM" id="Phobius"/>
    </source>
</evidence>
<feature type="transmembrane region" description="Helical" evidence="1">
    <location>
        <begin position="75"/>
        <end position="94"/>
    </location>
</feature>
<feature type="transmembrane region" description="Helical" evidence="1">
    <location>
        <begin position="43"/>
        <end position="63"/>
    </location>
</feature>
<evidence type="ECO:0000313" key="2">
    <source>
        <dbReference type="EMBL" id="MBC5736260.1"/>
    </source>
</evidence>
<keyword evidence="3" id="KW-1185">Reference proteome</keyword>
<keyword evidence="1" id="KW-0812">Transmembrane</keyword>
<dbReference type="RefSeq" id="WP_186918606.1">
    <property type="nucleotide sequence ID" value="NZ_JACOPQ010000002.1"/>
</dbReference>
<reference evidence="2" key="1">
    <citation type="submission" date="2020-08" db="EMBL/GenBank/DDBJ databases">
        <title>Genome public.</title>
        <authorList>
            <person name="Liu C."/>
            <person name="Sun Q."/>
        </authorList>
    </citation>
    <scope>NUCLEOTIDE SEQUENCE</scope>
    <source>
        <strain evidence="2">NSJ-52</strain>
    </source>
</reference>
<evidence type="ECO:0000313" key="3">
    <source>
        <dbReference type="Proteomes" id="UP000607645"/>
    </source>
</evidence>
<dbReference type="InterPro" id="IPR036259">
    <property type="entry name" value="MFS_trans_sf"/>
</dbReference>
<protein>
    <submittedName>
        <fullName evidence="2">Uncharacterized protein</fullName>
    </submittedName>
</protein>
<comment type="caution">
    <text evidence="2">The sequence shown here is derived from an EMBL/GenBank/DDBJ whole genome shotgun (WGS) entry which is preliminary data.</text>
</comment>
<organism evidence="2 3">
    <name type="scientific">Lawsonibacter faecis</name>
    <dbReference type="NCBI Taxonomy" id="2763052"/>
    <lineage>
        <taxon>Bacteria</taxon>
        <taxon>Bacillati</taxon>
        <taxon>Bacillota</taxon>
        <taxon>Clostridia</taxon>
        <taxon>Eubacteriales</taxon>
        <taxon>Oscillospiraceae</taxon>
        <taxon>Lawsonibacter</taxon>
    </lineage>
</organism>
<dbReference type="Proteomes" id="UP000607645">
    <property type="component" value="Unassembled WGS sequence"/>
</dbReference>
<dbReference type="AlphaFoldDB" id="A0A8J6JL85"/>
<keyword evidence="1" id="KW-0472">Membrane</keyword>
<accession>A0A8J6JL85</accession>
<keyword evidence="1" id="KW-1133">Transmembrane helix</keyword>
<name>A0A8J6JL85_9FIRM</name>
<feature type="transmembrane region" description="Helical" evidence="1">
    <location>
        <begin position="12"/>
        <end position="36"/>
    </location>
</feature>
<gene>
    <name evidence="2" type="ORF">H8S62_04450</name>
</gene>
<proteinExistence type="predicted"/>
<dbReference type="EMBL" id="JACOPQ010000002">
    <property type="protein sequence ID" value="MBC5736260.1"/>
    <property type="molecule type" value="Genomic_DNA"/>
</dbReference>
<sequence>MLHQSSPDPVVLTITLAFLGLAAALGLAAVSALLLFQTRRRGAALAYLAMAGVFTAALVRVLTRALGGVVCYRSPLQTVLLYGGLITLHLYFIWDTWRTLRQELAIPCKLDKDGEKP</sequence>